<evidence type="ECO:0000256" key="2">
    <source>
        <dbReference type="ARBA" id="ARBA00009173"/>
    </source>
</evidence>
<evidence type="ECO:0000256" key="3">
    <source>
        <dbReference type="ARBA" id="ARBA00022448"/>
    </source>
</evidence>
<comment type="similarity">
    <text evidence="2">Belongs to the complex I 20 kDa subunit family.</text>
</comment>
<dbReference type="SUPFAM" id="SSF143243">
    <property type="entry name" value="Nqo5-like"/>
    <property type="match status" value="1"/>
</dbReference>
<organism evidence="9 10">
    <name type="scientific">Capsicum annuum</name>
    <name type="common">Capsicum pepper</name>
    <dbReference type="NCBI Taxonomy" id="4072"/>
    <lineage>
        <taxon>Eukaryota</taxon>
        <taxon>Viridiplantae</taxon>
        <taxon>Streptophyta</taxon>
        <taxon>Embryophyta</taxon>
        <taxon>Tracheophyta</taxon>
        <taxon>Spermatophyta</taxon>
        <taxon>Magnoliopsida</taxon>
        <taxon>eudicotyledons</taxon>
        <taxon>Gunneridae</taxon>
        <taxon>Pentapetalae</taxon>
        <taxon>asterids</taxon>
        <taxon>lamiids</taxon>
        <taxon>Solanales</taxon>
        <taxon>Solanaceae</taxon>
        <taxon>Solanoideae</taxon>
        <taxon>Capsiceae</taxon>
        <taxon>Capsicum</taxon>
    </lineage>
</organism>
<comment type="caution">
    <text evidence="9">The sequence shown here is derived from an EMBL/GenBank/DDBJ whole genome shotgun (WGS) entry which is preliminary data.</text>
</comment>
<feature type="domain" description="NADH:ubiquinone oxidoreductase 30kDa subunit" evidence="7">
    <location>
        <begin position="286"/>
        <end position="360"/>
    </location>
</feature>
<evidence type="ECO:0000256" key="5">
    <source>
        <dbReference type="ARBA" id="ARBA00023014"/>
    </source>
</evidence>
<dbReference type="NCBIfam" id="NF005012">
    <property type="entry name" value="PRK06411.1"/>
    <property type="match status" value="1"/>
</dbReference>
<reference evidence="9 10" key="1">
    <citation type="journal article" date="2014" name="Nat. Genet.">
        <title>Genome sequence of the hot pepper provides insights into the evolution of pungency in Capsicum species.</title>
        <authorList>
            <person name="Kim S."/>
            <person name="Park M."/>
            <person name="Yeom S.I."/>
            <person name="Kim Y.M."/>
            <person name="Lee J.M."/>
            <person name="Lee H.A."/>
            <person name="Seo E."/>
            <person name="Choi J."/>
            <person name="Cheong K."/>
            <person name="Kim K.T."/>
            <person name="Jung K."/>
            <person name="Lee G.W."/>
            <person name="Oh S.K."/>
            <person name="Bae C."/>
            <person name="Kim S.B."/>
            <person name="Lee H.Y."/>
            <person name="Kim S.Y."/>
            <person name="Kim M.S."/>
            <person name="Kang B.C."/>
            <person name="Jo Y.D."/>
            <person name="Yang H.B."/>
            <person name="Jeong H.J."/>
            <person name="Kang W.H."/>
            <person name="Kwon J.K."/>
            <person name="Shin C."/>
            <person name="Lim J.Y."/>
            <person name="Park J.H."/>
            <person name="Huh J.H."/>
            <person name="Kim J.S."/>
            <person name="Kim B.D."/>
            <person name="Cohen O."/>
            <person name="Paran I."/>
            <person name="Suh M.C."/>
            <person name="Lee S.B."/>
            <person name="Kim Y.K."/>
            <person name="Shin Y."/>
            <person name="Noh S.J."/>
            <person name="Park J."/>
            <person name="Seo Y.S."/>
            <person name="Kwon S.Y."/>
            <person name="Kim H.A."/>
            <person name="Park J.M."/>
            <person name="Kim H.J."/>
            <person name="Choi S.B."/>
            <person name="Bosland P.W."/>
            <person name="Reeves G."/>
            <person name="Jo S.H."/>
            <person name="Lee B.W."/>
            <person name="Cho H.T."/>
            <person name="Choi H.S."/>
            <person name="Lee M.S."/>
            <person name="Yu Y."/>
            <person name="Do Choi Y."/>
            <person name="Park B.S."/>
            <person name="van Deynze A."/>
            <person name="Ashrafi H."/>
            <person name="Hill T."/>
            <person name="Kim W.T."/>
            <person name="Pai H.S."/>
            <person name="Ahn H.K."/>
            <person name="Yeam I."/>
            <person name="Giovannoni J.J."/>
            <person name="Rose J.K."/>
            <person name="Sorensen I."/>
            <person name="Lee S.J."/>
            <person name="Kim R.W."/>
            <person name="Choi I.Y."/>
            <person name="Choi B.S."/>
            <person name="Lim J.S."/>
            <person name="Lee Y.H."/>
            <person name="Choi D."/>
        </authorList>
    </citation>
    <scope>NUCLEOTIDE SEQUENCE [LARGE SCALE GENOMIC DNA]</scope>
    <source>
        <strain evidence="10">cv. CM334</strain>
    </source>
</reference>
<dbReference type="EMBL" id="AYRZ02000001">
    <property type="protein sequence ID" value="PHT94558.1"/>
    <property type="molecule type" value="Genomic_DNA"/>
</dbReference>
<dbReference type="GO" id="GO:0048038">
    <property type="term" value="F:quinone binding"/>
    <property type="evidence" value="ECO:0007669"/>
    <property type="project" value="InterPro"/>
</dbReference>
<dbReference type="GO" id="GO:0045271">
    <property type="term" value="C:respiratory chain complex I"/>
    <property type="evidence" value="ECO:0000318"/>
    <property type="project" value="GO_Central"/>
</dbReference>
<dbReference type="AlphaFoldDB" id="A0A2G3AK51"/>
<reference evidence="9 10" key="2">
    <citation type="journal article" date="2017" name="Genome Biol.">
        <title>New reference genome sequences of hot pepper reveal the massive evolution of plant disease-resistance genes by retroduplication.</title>
        <authorList>
            <person name="Kim S."/>
            <person name="Park J."/>
            <person name="Yeom S.I."/>
            <person name="Kim Y.M."/>
            <person name="Seo E."/>
            <person name="Kim K.T."/>
            <person name="Kim M.S."/>
            <person name="Lee J.M."/>
            <person name="Cheong K."/>
            <person name="Shin H.S."/>
            <person name="Kim S.B."/>
            <person name="Han K."/>
            <person name="Lee J."/>
            <person name="Park M."/>
            <person name="Lee H.A."/>
            <person name="Lee H.Y."/>
            <person name="Lee Y."/>
            <person name="Oh S."/>
            <person name="Lee J.H."/>
            <person name="Choi E."/>
            <person name="Choi E."/>
            <person name="Lee S.E."/>
            <person name="Jeon J."/>
            <person name="Kim H."/>
            <person name="Choi G."/>
            <person name="Song H."/>
            <person name="Lee J."/>
            <person name="Lee S.C."/>
            <person name="Kwon J.K."/>
            <person name="Lee H.Y."/>
            <person name="Koo N."/>
            <person name="Hong Y."/>
            <person name="Kim R.W."/>
            <person name="Kang W.H."/>
            <person name="Huh J.H."/>
            <person name="Kang B.C."/>
            <person name="Yang T.J."/>
            <person name="Lee Y.H."/>
            <person name="Bennetzen J.L."/>
            <person name="Choi D."/>
        </authorList>
    </citation>
    <scope>NUCLEOTIDE SEQUENCE [LARGE SCALE GENOMIC DNA]</scope>
    <source>
        <strain evidence="10">cv. CM334</strain>
    </source>
</reference>
<dbReference type="GO" id="GO:0009060">
    <property type="term" value="P:aerobic respiration"/>
    <property type="evidence" value="ECO:0000318"/>
    <property type="project" value="GO_Central"/>
</dbReference>
<evidence type="ECO:0000256" key="6">
    <source>
        <dbReference type="RuleBase" id="RU003456"/>
    </source>
</evidence>
<dbReference type="InterPro" id="IPR001268">
    <property type="entry name" value="NADH_UbQ_OxRdtase_30kDa_su"/>
</dbReference>
<evidence type="ECO:0000259" key="7">
    <source>
        <dbReference type="Pfam" id="PF00329"/>
    </source>
</evidence>
<dbReference type="NCBIfam" id="TIGR01957">
    <property type="entry name" value="nuoB_fam"/>
    <property type="match status" value="1"/>
</dbReference>
<evidence type="ECO:0000259" key="8">
    <source>
        <dbReference type="Pfam" id="PF01058"/>
    </source>
</evidence>
<dbReference type="Pfam" id="PF01058">
    <property type="entry name" value="Oxidored_q6"/>
    <property type="match status" value="1"/>
</dbReference>
<keyword evidence="3 6" id="KW-0813">Transport</keyword>
<evidence type="ECO:0000256" key="4">
    <source>
        <dbReference type="ARBA" id="ARBA00023004"/>
    </source>
</evidence>
<protein>
    <submittedName>
        <fullName evidence="9">NAD(P)H-quinone oxidoreductase subunit K, chloroplastic</fullName>
    </submittedName>
</protein>
<dbReference type="GO" id="GO:0016651">
    <property type="term" value="F:oxidoreductase activity, acting on NAD(P)H"/>
    <property type="evidence" value="ECO:0007669"/>
    <property type="project" value="InterPro"/>
</dbReference>
<dbReference type="GO" id="GO:0015990">
    <property type="term" value="P:electron transport coupled proton transport"/>
    <property type="evidence" value="ECO:0000318"/>
    <property type="project" value="GO_Central"/>
</dbReference>
<keyword evidence="5" id="KW-0479">Metal-binding</keyword>
<dbReference type="SUPFAM" id="SSF56770">
    <property type="entry name" value="HydA/Nqo6-like"/>
    <property type="match status" value="1"/>
</dbReference>
<keyword evidence="6" id="KW-1278">Translocase</keyword>
<name>A0A2G3AK51_CAPAN</name>
<dbReference type="InterPro" id="IPR006138">
    <property type="entry name" value="NADH_UQ_OxRdtase_20Kd_su"/>
</dbReference>
<dbReference type="Gramene" id="PHT94558">
    <property type="protein sequence ID" value="PHT94558"/>
    <property type="gene ID" value="T459_02440"/>
</dbReference>
<gene>
    <name evidence="9" type="ORF">T459_02440</name>
</gene>
<keyword evidence="4" id="KW-0408">Iron</keyword>
<dbReference type="InterPro" id="IPR037232">
    <property type="entry name" value="NADH_quin_OxRdtase_su_C/D-like"/>
</dbReference>
<dbReference type="GO" id="GO:0008137">
    <property type="term" value="F:NADH dehydrogenase (ubiquinone) activity"/>
    <property type="evidence" value="ECO:0000318"/>
    <property type="project" value="GO_Central"/>
</dbReference>
<dbReference type="GO" id="GO:0051539">
    <property type="term" value="F:4 iron, 4 sulfur cluster binding"/>
    <property type="evidence" value="ECO:0007669"/>
    <property type="project" value="InterPro"/>
</dbReference>
<evidence type="ECO:0000256" key="1">
    <source>
        <dbReference type="ARBA" id="ARBA00007569"/>
    </source>
</evidence>
<keyword evidence="5" id="KW-0411">Iron-sulfur</keyword>
<evidence type="ECO:0000313" key="9">
    <source>
        <dbReference type="EMBL" id="PHT94558.1"/>
    </source>
</evidence>
<evidence type="ECO:0000313" key="10">
    <source>
        <dbReference type="Proteomes" id="UP000222542"/>
    </source>
</evidence>
<dbReference type="PROSITE" id="PS00542">
    <property type="entry name" value="COMPLEX1_30K"/>
    <property type="match status" value="1"/>
</dbReference>
<dbReference type="InterPro" id="IPR006137">
    <property type="entry name" value="NADH_UbQ_OxRdtase-like_20kDa"/>
</dbReference>
<dbReference type="PANTHER" id="PTHR11995">
    <property type="entry name" value="NADH DEHYDROGENASE"/>
    <property type="match status" value="1"/>
</dbReference>
<accession>A0A2G3AK51</accession>
<dbReference type="Gene3D" id="3.40.50.12280">
    <property type="match status" value="1"/>
</dbReference>
<dbReference type="STRING" id="4072.A0A2G3AK51"/>
<comment type="similarity">
    <text evidence="1 6">Belongs to the complex I 30 kDa subunit family.</text>
</comment>
<dbReference type="Proteomes" id="UP000222542">
    <property type="component" value="Unassembled WGS sequence"/>
</dbReference>
<dbReference type="PANTHER" id="PTHR11995:SF14">
    <property type="entry name" value="NADH DEHYDROGENASE [UBIQUINONE] IRON-SULFUR PROTEIN 7, MITOCHONDRIAL"/>
    <property type="match status" value="1"/>
</dbReference>
<dbReference type="InterPro" id="IPR020396">
    <property type="entry name" value="NADH_UbQ_OxRdtase_CS"/>
</dbReference>
<proteinExistence type="inferred from homology"/>
<sequence>MSGRRSISKSISLLGGYLGRSLGSTSENSFATGTDSRLRVLEFESLTQMRWFPESKLLRLSVIWHDRLGIASMPRFGHSSSRSHLASDSTSSRRFVIEEQKIKMREKQNKKAKTGSFNFVQPKSEGRNRSQFHLKSYIPTPSSASAPVLKFRDGNRDKASGHKPQGNVSNARTHPLCQTCGSRFDFDRYGLVQRSSPRQADLILMAGTVTMKMACSLVRLYEQMPEPKYVIAIGACTIIGGMFRIDSYSTVRGVNKLIPIDVYLPGCPPKSKAIIDAITKLLPGGLLATVYHLTRIEDGVDQPEEVCVKVFASRRNPRILSVFWVWKNVDFKERESYDMLGISYDNHPRLKRILMPESWIE</sequence>
<feature type="domain" description="NADH:ubiquinone oxidoreductase-like 20kDa subunit" evidence="8">
    <location>
        <begin position="187"/>
        <end position="281"/>
    </location>
</feature>
<keyword evidence="10" id="KW-1185">Reference proteome</keyword>
<keyword evidence="6" id="KW-0520">NAD</keyword>
<dbReference type="Pfam" id="PF00329">
    <property type="entry name" value="Complex1_30kDa"/>
    <property type="match status" value="1"/>
</dbReference>